<dbReference type="GO" id="GO:0012505">
    <property type="term" value="C:endomembrane system"/>
    <property type="evidence" value="ECO:0007669"/>
    <property type="project" value="UniProtKB-SubCell"/>
</dbReference>
<evidence type="ECO:0000256" key="2">
    <source>
        <dbReference type="ARBA" id="ARBA00022692"/>
    </source>
</evidence>
<feature type="transmembrane region" description="Helical" evidence="5">
    <location>
        <begin position="398"/>
        <end position="420"/>
    </location>
</feature>
<feature type="transmembrane region" description="Helical" evidence="5">
    <location>
        <begin position="310"/>
        <end position="330"/>
    </location>
</feature>
<feature type="transmembrane region" description="Helical" evidence="5">
    <location>
        <begin position="171"/>
        <end position="188"/>
    </location>
</feature>
<keyword evidence="8" id="KW-1185">Reference proteome</keyword>
<evidence type="ECO:0000256" key="3">
    <source>
        <dbReference type="ARBA" id="ARBA00022989"/>
    </source>
</evidence>
<feature type="domain" description="Major facilitator superfamily (MFS) profile" evidence="6">
    <location>
        <begin position="28"/>
        <end position="456"/>
    </location>
</feature>
<feature type="transmembrane region" description="Helical" evidence="5">
    <location>
        <begin position="28"/>
        <end position="46"/>
    </location>
</feature>
<name>A0A545THV5_9GAMM</name>
<keyword evidence="2 5" id="KW-0812">Transmembrane</keyword>
<dbReference type="InterPro" id="IPR000849">
    <property type="entry name" value="Sugar_P_transporter"/>
</dbReference>
<accession>A0A545THV5</accession>
<feature type="transmembrane region" description="Helical" evidence="5">
    <location>
        <begin position="366"/>
        <end position="391"/>
    </location>
</feature>
<dbReference type="PROSITE" id="PS50850">
    <property type="entry name" value="MFS"/>
    <property type="match status" value="1"/>
</dbReference>
<dbReference type="GO" id="GO:0005886">
    <property type="term" value="C:plasma membrane"/>
    <property type="evidence" value="ECO:0007669"/>
    <property type="project" value="TreeGrafter"/>
</dbReference>
<dbReference type="Pfam" id="PF07690">
    <property type="entry name" value="MFS_1"/>
    <property type="match status" value="1"/>
</dbReference>
<feature type="transmembrane region" description="Helical" evidence="5">
    <location>
        <begin position="119"/>
        <end position="138"/>
    </location>
</feature>
<dbReference type="Proteomes" id="UP000317839">
    <property type="component" value="Unassembled WGS sequence"/>
</dbReference>
<feature type="transmembrane region" description="Helical" evidence="5">
    <location>
        <begin position="432"/>
        <end position="452"/>
    </location>
</feature>
<sequence length="464" mass="52175">MSQSNSNKQSIELTQDAINRYPYWRNRIMFSILTGYAVFYFIRKNLSVANPYIREEFDIGKDEFGAALAFASIAYGLSKFVSGLLVDNYSARYVMSAGLLLSAGVSFLLGFTTESMSSFLGLSVTTFFALFWILNNIFQGMGQPPCSRLITHWFTTSEIGKQWGIWNMSHHIGAAFILTAGGYLIVYFETWRSVFFAPAMFAVIYGVFLFNRLRDKPEDVDLPPVEVYQRKQLKEHGPDEDDLFLDDDVIEDVNKKESAIQLFKDHILFNKLIWLVSLVNLFVYIVRIGILDWAPSFLKESRGFSITESAITTSVFEIAGIVGAIAAGWLSDTYFRGRRGRVSVLFMFLLVLSVLAILYVPFDDPVLMSFTLFAVGFFVHGPMLLVAVAAADFATKKAAATAVGLTGLFGYIGAFAANFGTGYIAEHWGWDYVIHFYLASAFIGMILLLFTWNSRSPILDKLHR</sequence>
<evidence type="ECO:0000259" key="6">
    <source>
        <dbReference type="PROSITE" id="PS50850"/>
    </source>
</evidence>
<proteinExistence type="predicted"/>
<keyword evidence="4 5" id="KW-0472">Membrane</keyword>
<dbReference type="PANTHER" id="PTHR43826">
    <property type="entry name" value="GLUCOSE-6-PHOSPHATE EXCHANGER SLC37A4"/>
    <property type="match status" value="1"/>
</dbReference>
<dbReference type="RefSeq" id="WP_142888101.1">
    <property type="nucleotide sequence ID" value="NZ_VIKR01000001.1"/>
</dbReference>
<evidence type="ECO:0000256" key="5">
    <source>
        <dbReference type="SAM" id="Phobius"/>
    </source>
</evidence>
<reference evidence="7 8" key="1">
    <citation type="submission" date="2019-06" db="EMBL/GenBank/DDBJ databases">
        <title>Draft genome of Aliikangiella marina GYP-15.</title>
        <authorList>
            <person name="Wang G."/>
        </authorList>
    </citation>
    <scope>NUCLEOTIDE SEQUENCE [LARGE SCALE GENOMIC DNA]</scope>
    <source>
        <strain evidence="7 8">GYP-15</strain>
    </source>
</reference>
<feature type="transmembrane region" description="Helical" evidence="5">
    <location>
        <begin position="272"/>
        <end position="290"/>
    </location>
</feature>
<evidence type="ECO:0000313" key="7">
    <source>
        <dbReference type="EMBL" id="TQV76741.1"/>
    </source>
</evidence>
<dbReference type="InterPro" id="IPR051337">
    <property type="entry name" value="OPA_Antiporter"/>
</dbReference>
<protein>
    <submittedName>
        <fullName evidence="7">MFS transporter</fullName>
    </submittedName>
</protein>
<dbReference type="InterPro" id="IPR020846">
    <property type="entry name" value="MFS_dom"/>
</dbReference>
<dbReference type="Gene3D" id="1.20.1250.20">
    <property type="entry name" value="MFS general substrate transporter like domains"/>
    <property type="match status" value="2"/>
</dbReference>
<evidence type="ECO:0000256" key="4">
    <source>
        <dbReference type="ARBA" id="ARBA00023136"/>
    </source>
</evidence>
<dbReference type="GO" id="GO:0061513">
    <property type="term" value="F:glucose 6-phosphate:phosphate antiporter activity"/>
    <property type="evidence" value="ECO:0007669"/>
    <property type="project" value="TreeGrafter"/>
</dbReference>
<organism evidence="7 8">
    <name type="scientific">Aliikangiella marina</name>
    <dbReference type="NCBI Taxonomy" id="1712262"/>
    <lineage>
        <taxon>Bacteria</taxon>
        <taxon>Pseudomonadati</taxon>
        <taxon>Pseudomonadota</taxon>
        <taxon>Gammaproteobacteria</taxon>
        <taxon>Oceanospirillales</taxon>
        <taxon>Pleioneaceae</taxon>
        <taxon>Aliikangiella</taxon>
    </lineage>
</organism>
<dbReference type="AlphaFoldDB" id="A0A545THV5"/>
<comment type="subcellular location">
    <subcellularLocation>
        <location evidence="1">Endomembrane system</location>
        <topology evidence="1">Multi-pass membrane protein</topology>
    </subcellularLocation>
</comment>
<comment type="caution">
    <text evidence="7">The sequence shown here is derived from an EMBL/GenBank/DDBJ whole genome shotgun (WGS) entry which is preliminary data.</text>
</comment>
<dbReference type="InterPro" id="IPR011701">
    <property type="entry name" value="MFS"/>
</dbReference>
<dbReference type="EMBL" id="VIKR01000001">
    <property type="protein sequence ID" value="TQV76741.1"/>
    <property type="molecule type" value="Genomic_DNA"/>
</dbReference>
<evidence type="ECO:0000313" key="8">
    <source>
        <dbReference type="Proteomes" id="UP000317839"/>
    </source>
</evidence>
<dbReference type="OrthoDB" id="9766638at2"/>
<dbReference type="PANTHER" id="PTHR43826:SF3">
    <property type="entry name" value="GLUCOSE-6-PHOSPHATE EXCHANGER SLC37A4"/>
    <property type="match status" value="1"/>
</dbReference>
<dbReference type="PIRSF" id="PIRSF002808">
    <property type="entry name" value="Hexose_phosphate_transp"/>
    <property type="match status" value="1"/>
</dbReference>
<feature type="transmembrane region" description="Helical" evidence="5">
    <location>
        <begin position="342"/>
        <end position="360"/>
    </location>
</feature>
<dbReference type="InterPro" id="IPR036259">
    <property type="entry name" value="MFS_trans_sf"/>
</dbReference>
<dbReference type="GO" id="GO:0035435">
    <property type="term" value="P:phosphate ion transmembrane transport"/>
    <property type="evidence" value="ECO:0007669"/>
    <property type="project" value="TreeGrafter"/>
</dbReference>
<feature type="transmembrane region" description="Helical" evidence="5">
    <location>
        <begin position="194"/>
        <end position="210"/>
    </location>
</feature>
<feature type="transmembrane region" description="Helical" evidence="5">
    <location>
        <begin position="66"/>
        <end position="86"/>
    </location>
</feature>
<evidence type="ECO:0000256" key="1">
    <source>
        <dbReference type="ARBA" id="ARBA00004127"/>
    </source>
</evidence>
<keyword evidence="3 5" id="KW-1133">Transmembrane helix</keyword>
<gene>
    <name evidence="7" type="ORF">FLL45_01935</name>
</gene>
<dbReference type="SUPFAM" id="SSF103473">
    <property type="entry name" value="MFS general substrate transporter"/>
    <property type="match status" value="1"/>
</dbReference>
<feature type="transmembrane region" description="Helical" evidence="5">
    <location>
        <begin position="93"/>
        <end position="113"/>
    </location>
</feature>